<dbReference type="Gene3D" id="3.30.420.10">
    <property type="entry name" value="Ribonuclease H-like superfamily/Ribonuclease H"/>
    <property type="match status" value="1"/>
</dbReference>
<dbReference type="InterPro" id="IPR012337">
    <property type="entry name" value="RNaseH-like_sf"/>
</dbReference>
<reference evidence="2" key="1">
    <citation type="submission" date="2022-08" db="EMBL/GenBank/DDBJ databases">
        <authorList>
            <person name="Gutierrez-Valencia J."/>
        </authorList>
    </citation>
    <scope>NUCLEOTIDE SEQUENCE</scope>
</reference>
<sequence length="127" mass="14060">RVHAWLTVVRTALDKDRKIHRPDPPIRTEEGISWKSPPPEWVTLNSDGSVLQESGLATAGGLIRDHLGRCLVAFSLNLGACSITQAELKGAVVGLQLAWDMGYIHVFMEHDSRCVVQLIRGMENPNH</sequence>
<proteinExistence type="predicted"/>
<feature type="non-terminal residue" evidence="2">
    <location>
        <position position="1"/>
    </location>
</feature>
<dbReference type="GO" id="GO:0003676">
    <property type="term" value="F:nucleic acid binding"/>
    <property type="evidence" value="ECO:0007669"/>
    <property type="project" value="InterPro"/>
</dbReference>
<dbReference type="InterPro" id="IPR036397">
    <property type="entry name" value="RNaseH_sf"/>
</dbReference>
<organism evidence="2 3">
    <name type="scientific">Linum tenue</name>
    <dbReference type="NCBI Taxonomy" id="586396"/>
    <lineage>
        <taxon>Eukaryota</taxon>
        <taxon>Viridiplantae</taxon>
        <taxon>Streptophyta</taxon>
        <taxon>Embryophyta</taxon>
        <taxon>Tracheophyta</taxon>
        <taxon>Spermatophyta</taxon>
        <taxon>Magnoliopsida</taxon>
        <taxon>eudicotyledons</taxon>
        <taxon>Gunneridae</taxon>
        <taxon>Pentapetalae</taxon>
        <taxon>rosids</taxon>
        <taxon>fabids</taxon>
        <taxon>Malpighiales</taxon>
        <taxon>Linaceae</taxon>
        <taxon>Linum</taxon>
    </lineage>
</organism>
<accession>A0AAV0RV95</accession>
<dbReference type="SUPFAM" id="SSF53098">
    <property type="entry name" value="Ribonuclease H-like"/>
    <property type="match status" value="1"/>
</dbReference>
<gene>
    <name evidence="2" type="ORF">LITE_LOCUS49699</name>
</gene>
<evidence type="ECO:0000313" key="2">
    <source>
        <dbReference type="EMBL" id="CAI0560437.1"/>
    </source>
</evidence>
<dbReference type="PANTHER" id="PTHR47723:SF13">
    <property type="entry name" value="PUTATIVE-RELATED"/>
    <property type="match status" value="1"/>
</dbReference>
<dbReference type="EMBL" id="CAMGYJ010000011">
    <property type="protein sequence ID" value="CAI0560437.1"/>
    <property type="molecule type" value="Genomic_DNA"/>
</dbReference>
<dbReference type="PANTHER" id="PTHR47723">
    <property type="entry name" value="OS05G0353850 PROTEIN"/>
    <property type="match status" value="1"/>
</dbReference>
<name>A0AAV0RV95_9ROSI</name>
<evidence type="ECO:0000313" key="3">
    <source>
        <dbReference type="Proteomes" id="UP001154282"/>
    </source>
</evidence>
<dbReference type="InterPro" id="IPR002156">
    <property type="entry name" value="RNaseH_domain"/>
</dbReference>
<dbReference type="GO" id="GO:0004523">
    <property type="term" value="F:RNA-DNA hybrid ribonuclease activity"/>
    <property type="evidence" value="ECO:0007669"/>
    <property type="project" value="InterPro"/>
</dbReference>
<dbReference type="Pfam" id="PF13456">
    <property type="entry name" value="RVT_3"/>
    <property type="match status" value="1"/>
</dbReference>
<protein>
    <recommendedName>
        <fullName evidence="1">RNase H type-1 domain-containing protein</fullName>
    </recommendedName>
</protein>
<dbReference type="Proteomes" id="UP001154282">
    <property type="component" value="Unassembled WGS sequence"/>
</dbReference>
<dbReference type="AlphaFoldDB" id="A0AAV0RV95"/>
<dbReference type="InterPro" id="IPR044730">
    <property type="entry name" value="RNase_H-like_dom_plant"/>
</dbReference>
<feature type="domain" description="RNase H type-1" evidence="1">
    <location>
        <begin position="45"/>
        <end position="124"/>
    </location>
</feature>
<evidence type="ECO:0000259" key="1">
    <source>
        <dbReference type="Pfam" id="PF13456"/>
    </source>
</evidence>
<dbReference type="InterPro" id="IPR053151">
    <property type="entry name" value="RNase_H-like"/>
</dbReference>
<comment type="caution">
    <text evidence="2">The sequence shown here is derived from an EMBL/GenBank/DDBJ whole genome shotgun (WGS) entry which is preliminary data.</text>
</comment>
<dbReference type="CDD" id="cd06222">
    <property type="entry name" value="RNase_H_like"/>
    <property type="match status" value="1"/>
</dbReference>
<keyword evidence="3" id="KW-1185">Reference proteome</keyword>